<dbReference type="SUPFAM" id="SSF52833">
    <property type="entry name" value="Thioredoxin-like"/>
    <property type="match status" value="1"/>
</dbReference>
<dbReference type="GO" id="GO:0006749">
    <property type="term" value="P:glutathione metabolic process"/>
    <property type="evidence" value="ECO:0007669"/>
    <property type="project" value="TreeGrafter"/>
</dbReference>
<dbReference type="InterPro" id="IPR004046">
    <property type="entry name" value="GST_C"/>
</dbReference>
<dbReference type="GO" id="GO:0004364">
    <property type="term" value="F:glutathione transferase activity"/>
    <property type="evidence" value="ECO:0007669"/>
    <property type="project" value="TreeGrafter"/>
</dbReference>
<feature type="domain" description="GST C-terminal" evidence="6">
    <location>
        <begin position="96"/>
        <end position="225"/>
    </location>
</feature>
<gene>
    <name evidence="7" type="ORF">NTEN_LOCUS13892</name>
</gene>
<dbReference type="SFLD" id="SFLDS00019">
    <property type="entry name" value="Glutathione_Transferase_(cytos"/>
    <property type="match status" value="1"/>
</dbReference>
<dbReference type="SUPFAM" id="SSF47616">
    <property type="entry name" value="GST C-terminal domain-like"/>
    <property type="match status" value="1"/>
</dbReference>
<dbReference type="InterPro" id="IPR040079">
    <property type="entry name" value="Glutathione_S-Trfase"/>
</dbReference>
<evidence type="ECO:0000313" key="7">
    <source>
        <dbReference type="EMBL" id="CAB0008646.1"/>
    </source>
</evidence>
<sequence>MTAKLGSRIPFKFYYDNLSQPCRALEVFFKRNQIACELKMVNLGKMEHMTEEFGKLNPFQKVPVIDDDGFVLTESVAIFRHICRTRKIDDNWYPADAIARAKVDEYIEWQHIGIRAPCALFAFAVFFTPKITGQAPNPRQIEARKTSAIKACDDINDVWLNGKQFVAGEQISFADLLAACELQQLLLTDLDPKEGRPNLAAWMERVRQLTNPHFDEAAARLVKISKKHASSKL</sequence>
<comment type="subcellular location">
    <subcellularLocation>
        <location evidence="1">Cytoplasm</location>
    </subcellularLocation>
</comment>
<evidence type="ECO:0000256" key="3">
    <source>
        <dbReference type="ARBA" id="ARBA00022679"/>
    </source>
</evidence>
<dbReference type="PANTHER" id="PTHR43917">
    <property type="match status" value="1"/>
</dbReference>
<dbReference type="OrthoDB" id="422574at2759"/>
<evidence type="ECO:0000256" key="2">
    <source>
        <dbReference type="ARBA" id="ARBA00022490"/>
    </source>
</evidence>
<feature type="domain" description="GST N-terminal" evidence="5">
    <location>
        <begin position="9"/>
        <end position="90"/>
    </location>
</feature>
<dbReference type="SFLD" id="SFLDG01153">
    <property type="entry name" value="Main.4:_Theta-like"/>
    <property type="match status" value="1"/>
</dbReference>
<dbReference type="Pfam" id="PF00043">
    <property type="entry name" value="GST_C"/>
    <property type="match status" value="1"/>
</dbReference>
<evidence type="ECO:0000313" key="8">
    <source>
        <dbReference type="Proteomes" id="UP000479000"/>
    </source>
</evidence>
<comment type="similarity">
    <text evidence="4">Belongs to the GST superfamily.</text>
</comment>
<dbReference type="PROSITE" id="PS50404">
    <property type="entry name" value="GST_NTER"/>
    <property type="match status" value="1"/>
</dbReference>
<name>A0A6H5GZL5_9HEMI</name>
<dbReference type="PANTHER" id="PTHR43917:SF8">
    <property type="entry name" value="GH16740P-RELATED"/>
    <property type="match status" value="1"/>
</dbReference>
<dbReference type="InterPro" id="IPR010987">
    <property type="entry name" value="Glutathione-S-Trfase_C-like"/>
</dbReference>
<proteinExistence type="inferred from homology"/>
<dbReference type="InterPro" id="IPR036282">
    <property type="entry name" value="Glutathione-S-Trfase_C_sf"/>
</dbReference>
<evidence type="ECO:0000259" key="5">
    <source>
        <dbReference type="PROSITE" id="PS50404"/>
    </source>
</evidence>
<dbReference type="GO" id="GO:0005737">
    <property type="term" value="C:cytoplasm"/>
    <property type="evidence" value="ECO:0007669"/>
    <property type="project" value="UniProtKB-SubCell"/>
</dbReference>
<keyword evidence="3" id="KW-0808">Transferase</keyword>
<keyword evidence="2" id="KW-0963">Cytoplasm</keyword>
<organism evidence="7 8">
    <name type="scientific">Nesidiocoris tenuis</name>
    <dbReference type="NCBI Taxonomy" id="355587"/>
    <lineage>
        <taxon>Eukaryota</taxon>
        <taxon>Metazoa</taxon>
        <taxon>Ecdysozoa</taxon>
        <taxon>Arthropoda</taxon>
        <taxon>Hexapoda</taxon>
        <taxon>Insecta</taxon>
        <taxon>Pterygota</taxon>
        <taxon>Neoptera</taxon>
        <taxon>Paraneoptera</taxon>
        <taxon>Hemiptera</taxon>
        <taxon>Heteroptera</taxon>
        <taxon>Panheteroptera</taxon>
        <taxon>Cimicomorpha</taxon>
        <taxon>Miridae</taxon>
        <taxon>Dicyphina</taxon>
        <taxon>Nesidiocoris</taxon>
    </lineage>
</organism>
<dbReference type="InterPro" id="IPR004045">
    <property type="entry name" value="Glutathione_S-Trfase_N"/>
</dbReference>
<reference evidence="7 8" key="1">
    <citation type="submission" date="2020-02" db="EMBL/GenBank/DDBJ databases">
        <authorList>
            <person name="Ferguson B K."/>
        </authorList>
    </citation>
    <scope>NUCLEOTIDE SEQUENCE [LARGE SCALE GENOMIC DNA]</scope>
</reference>
<dbReference type="InterPro" id="IPR051369">
    <property type="entry name" value="GST_Theta"/>
</dbReference>
<evidence type="ECO:0000256" key="4">
    <source>
        <dbReference type="RuleBase" id="RU003494"/>
    </source>
</evidence>
<dbReference type="AlphaFoldDB" id="A0A6H5GZL5"/>
<accession>A0A6H5GZL5</accession>
<dbReference type="EMBL" id="CADCXU010020503">
    <property type="protein sequence ID" value="CAB0008646.1"/>
    <property type="molecule type" value="Genomic_DNA"/>
</dbReference>
<dbReference type="Gene3D" id="3.40.30.10">
    <property type="entry name" value="Glutaredoxin"/>
    <property type="match status" value="1"/>
</dbReference>
<dbReference type="InterPro" id="IPR036249">
    <property type="entry name" value="Thioredoxin-like_sf"/>
</dbReference>
<keyword evidence="8" id="KW-1185">Reference proteome</keyword>
<dbReference type="Gene3D" id="1.20.1050.10">
    <property type="match status" value="1"/>
</dbReference>
<dbReference type="Pfam" id="PF02798">
    <property type="entry name" value="GST_N"/>
    <property type="match status" value="1"/>
</dbReference>
<dbReference type="Proteomes" id="UP000479000">
    <property type="component" value="Unassembled WGS sequence"/>
</dbReference>
<evidence type="ECO:0000256" key="1">
    <source>
        <dbReference type="ARBA" id="ARBA00004496"/>
    </source>
</evidence>
<protein>
    <submittedName>
        <fullName evidence="7">Uncharacterized protein</fullName>
    </submittedName>
</protein>
<dbReference type="FunFam" id="1.20.1050.10:FF:000039">
    <property type="entry name" value="Glutathione S-transferase theta-1"/>
    <property type="match status" value="1"/>
</dbReference>
<dbReference type="SFLD" id="SFLDG00358">
    <property type="entry name" value="Main_(cytGST)"/>
    <property type="match status" value="1"/>
</dbReference>
<evidence type="ECO:0000259" key="6">
    <source>
        <dbReference type="PROSITE" id="PS50405"/>
    </source>
</evidence>
<dbReference type="PROSITE" id="PS50405">
    <property type="entry name" value="GST_CTER"/>
    <property type="match status" value="1"/>
</dbReference>